<proteinExistence type="predicted"/>
<dbReference type="Proteomes" id="UP000215137">
    <property type="component" value="Chromosome"/>
</dbReference>
<reference evidence="1 2" key="1">
    <citation type="submission" date="2017-08" db="EMBL/GenBank/DDBJ databases">
        <title>Complete Genome Sequence of Bacillus kochii Oregon-R-modENCODE STRAIN BDGP4, isolated from Drosophila melanogaster gut.</title>
        <authorList>
            <person name="Wan K.H."/>
            <person name="Yu C."/>
            <person name="Park S."/>
            <person name="Hammonds A.S."/>
            <person name="Booth B.W."/>
            <person name="Celniker S.E."/>
        </authorList>
    </citation>
    <scope>NUCLEOTIDE SEQUENCE [LARGE SCALE GENOMIC DNA]</scope>
    <source>
        <strain evidence="1 2">BDGP4</strain>
    </source>
</reference>
<evidence type="ECO:0000313" key="2">
    <source>
        <dbReference type="Proteomes" id="UP000215137"/>
    </source>
</evidence>
<organism evidence="1 2">
    <name type="scientific">Cytobacillus kochii</name>
    <dbReference type="NCBI Taxonomy" id="859143"/>
    <lineage>
        <taxon>Bacteria</taxon>
        <taxon>Bacillati</taxon>
        <taxon>Bacillota</taxon>
        <taxon>Bacilli</taxon>
        <taxon>Bacillales</taxon>
        <taxon>Bacillaceae</taxon>
        <taxon>Cytobacillus</taxon>
    </lineage>
</organism>
<accession>A0A248TH42</accession>
<sequence length="67" mass="7820">MKRYKPLKETGVEGKALPKKVGIKWKQRGSLCSPFVFLWKIKRCKKCSKAKSCFMLGEINFFLHKRG</sequence>
<evidence type="ECO:0000313" key="1">
    <source>
        <dbReference type="EMBL" id="ASV67518.1"/>
    </source>
</evidence>
<dbReference type="EMBL" id="CP022983">
    <property type="protein sequence ID" value="ASV67518.1"/>
    <property type="molecule type" value="Genomic_DNA"/>
</dbReference>
<dbReference type="KEGG" id="bko:CKF48_09390"/>
<protein>
    <submittedName>
        <fullName evidence="1">Uncharacterized protein</fullName>
    </submittedName>
</protein>
<dbReference type="AlphaFoldDB" id="A0A248TH42"/>
<name>A0A248TH42_9BACI</name>
<gene>
    <name evidence="1" type="ORF">CKF48_09390</name>
</gene>
<keyword evidence="2" id="KW-1185">Reference proteome</keyword>